<organism evidence="2 3">
    <name type="scientific">Methanobacterium bryantii</name>
    <dbReference type="NCBI Taxonomy" id="2161"/>
    <lineage>
        <taxon>Archaea</taxon>
        <taxon>Methanobacteriati</taxon>
        <taxon>Methanobacteriota</taxon>
        <taxon>Methanomada group</taxon>
        <taxon>Methanobacteria</taxon>
        <taxon>Methanobacteriales</taxon>
        <taxon>Methanobacteriaceae</taxon>
        <taxon>Methanobacterium</taxon>
    </lineage>
</organism>
<protein>
    <submittedName>
        <fullName evidence="2">Nitrogen fixation protein</fullName>
    </submittedName>
</protein>
<dbReference type="InterPro" id="IPR003731">
    <property type="entry name" value="Di-Nase_FeMo-co_biosynth"/>
</dbReference>
<feature type="domain" description="Dinitrogenase iron-molybdenum cofactor biosynthesis" evidence="1">
    <location>
        <begin position="9"/>
        <end position="99"/>
    </location>
</feature>
<dbReference type="RefSeq" id="WP_069582422.1">
    <property type="nucleotide sequence ID" value="NZ_LMVM01000041.1"/>
</dbReference>
<dbReference type="InterPro" id="IPR036105">
    <property type="entry name" value="DiNase_FeMo-co_biosyn_sf"/>
</dbReference>
<dbReference type="OrthoDB" id="85838at2157"/>
<gene>
    <name evidence="2" type="ORF">ASJ80_04005</name>
</gene>
<comment type="caution">
    <text evidence="2">The sequence shown here is derived from an EMBL/GenBank/DDBJ whole genome shotgun (WGS) entry which is preliminary data.</text>
</comment>
<dbReference type="EMBL" id="LMVM01000041">
    <property type="protein sequence ID" value="PAV02977.1"/>
    <property type="molecule type" value="Genomic_DNA"/>
</dbReference>
<reference evidence="2 3" key="1">
    <citation type="journal article" date="2017" name="BMC Genomics">
        <title>Genomic analysis of methanogenic archaea reveals a shift towards energy conservation.</title>
        <authorList>
            <person name="Gilmore S.P."/>
            <person name="Henske J.K."/>
            <person name="Sexton J.A."/>
            <person name="Solomon K.V."/>
            <person name="Seppala S."/>
            <person name="Yoo J.I."/>
            <person name="Huyett L.M."/>
            <person name="Pressman A."/>
            <person name="Cogan J.Z."/>
            <person name="Kivenson V."/>
            <person name="Peng X."/>
            <person name="Tan Y."/>
            <person name="Valentine D.L."/>
            <person name="O'Malley M.A."/>
        </authorList>
    </citation>
    <scope>NUCLEOTIDE SEQUENCE [LARGE SCALE GENOMIC DNA]</scope>
    <source>
        <strain evidence="2 3">M.o.H.</strain>
    </source>
</reference>
<name>A0A2A2H0Q9_METBR</name>
<evidence type="ECO:0000313" key="3">
    <source>
        <dbReference type="Proteomes" id="UP000217784"/>
    </source>
</evidence>
<accession>A0A2A2H0Q9</accession>
<dbReference type="InterPro" id="IPR051840">
    <property type="entry name" value="NifX/NifY_domain"/>
</dbReference>
<dbReference type="Pfam" id="PF02579">
    <property type="entry name" value="Nitro_FeMo-Co"/>
    <property type="match status" value="1"/>
</dbReference>
<keyword evidence="3" id="KW-1185">Reference proteome</keyword>
<dbReference type="SUPFAM" id="SSF53146">
    <property type="entry name" value="Nitrogenase accessory factor-like"/>
    <property type="match status" value="1"/>
</dbReference>
<dbReference type="PANTHER" id="PTHR33937">
    <property type="entry name" value="IRON-MOLYBDENUM PROTEIN-RELATED-RELATED"/>
    <property type="match status" value="1"/>
</dbReference>
<dbReference type="Gene3D" id="3.30.420.130">
    <property type="entry name" value="Dinitrogenase iron-molybdenum cofactor biosynthesis domain"/>
    <property type="match status" value="1"/>
</dbReference>
<sequence>MKIAVASTDGKLVDLHFGDADKFLIYKIEDGEGKFHEIREKTAMPLNNHQERWVASIDLINDCKAVLCNKIGNEPTIELRKLGIKPIQLDCEVKDAVSECSKHLLS</sequence>
<proteinExistence type="predicted"/>
<dbReference type="PANTHER" id="PTHR33937:SF2">
    <property type="entry name" value="DINITROGENASE IRON-MOLYBDENUM COFACTOR BIOSYNTHESIS DOMAIN-CONTAINING PROTEIN"/>
    <property type="match status" value="1"/>
</dbReference>
<evidence type="ECO:0000313" key="2">
    <source>
        <dbReference type="EMBL" id="PAV02977.1"/>
    </source>
</evidence>
<dbReference type="AlphaFoldDB" id="A0A2A2H0Q9"/>
<evidence type="ECO:0000259" key="1">
    <source>
        <dbReference type="Pfam" id="PF02579"/>
    </source>
</evidence>
<dbReference type="Proteomes" id="UP000217784">
    <property type="component" value="Unassembled WGS sequence"/>
</dbReference>